<comment type="subcellular location">
    <subcellularLocation>
        <location evidence="1">Cell membrane</location>
        <topology evidence="1">Multi-pass membrane protein</topology>
    </subcellularLocation>
</comment>
<accession>A0A5N8XZM6</accession>
<dbReference type="PANTHER" id="PTHR14969:SF62">
    <property type="entry name" value="DECAPRENYLPHOSPHORYL-5-PHOSPHORIBOSE PHOSPHATASE RV3807C-RELATED"/>
    <property type="match status" value="1"/>
</dbReference>
<evidence type="ECO:0000256" key="4">
    <source>
        <dbReference type="ARBA" id="ARBA00022801"/>
    </source>
</evidence>
<evidence type="ECO:0000256" key="5">
    <source>
        <dbReference type="ARBA" id="ARBA00022989"/>
    </source>
</evidence>
<feature type="compositionally biased region" description="Gly residues" evidence="7">
    <location>
        <begin position="265"/>
        <end position="283"/>
    </location>
</feature>
<dbReference type="PANTHER" id="PTHR14969">
    <property type="entry name" value="SPHINGOSINE-1-PHOSPHATE PHOSPHOHYDROLASE"/>
    <property type="match status" value="1"/>
</dbReference>
<keyword evidence="4" id="KW-0378">Hydrolase</keyword>
<protein>
    <submittedName>
        <fullName evidence="10">Phosphatase PAP2 family protein</fullName>
    </submittedName>
</protein>
<name>A0A5N8XZM6_9ACTN</name>
<feature type="domain" description="Phosphatidic acid phosphatase type 2/haloperoxidase" evidence="9">
    <location>
        <begin position="75"/>
        <end position="186"/>
    </location>
</feature>
<evidence type="ECO:0000313" key="10">
    <source>
        <dbReference type="EMBL" id="MPY64598.1"/>
    </source>
</evidence>
<keyword evidence="6 8" id="KW-0472">Membrane</keyword>
<keyword evidence="3 8" id="KW-0812">Transmembrane</keyword>
<feature type="transmembrane region" description="Helical" evidence="8">
    <location>
        <begin position="171"/>
        <end position="193"/>
    </location>
</feature>
<evidence type="ECO:0000313" key="11">
    <source>
        <dbReference type="Proteomes" id="UP000400924"/>
    </source>
</evidence>
<dbReference type="AlphaFoldDB" id="A0A5N8XZM6"/>
<dbReference type="Proteomes" id="UP000400924">
    <property type="component" value="Unassembled WGS sequence"/>
</dbReference>
<evidence type="ECO:0000256" key="8">
    <source>
        <dbReference type="SAM" id="Phobius"/>
    </source>
</evidence>
<dbReference type="SMART" id="SM00014">
    <property type="entry name" value="acidPPc"/>
    <property type="match status" value="1"/>
</dbReference>
<dbReference type="OrthoDB" id="5243958at2"/>
<gene>
    <name evidence="10" type="ORF">FNH08_47835</name>
</gene>
<dbReference type="GO" id="GO:0005886">
    <property type="term" value="C:plasma membrane"/>
    <property type="evidence" value="ECO:0007669"/>
    <property type="project" value="UniProtKB-SubCell"/>
</dbReference>
<sequence length="299" mass="30207">MSPGGLGDARAVEVTGGASADAYRSLAGVAAEAPAWLGTLLEVASEGTLVVLGLLLVWVWWTGVRRREAREVAGAVLAGFGTVVGYAVSEAVKLVVDEERPCRVLGAGVDSVAECPAVGDWSFPSNHATLAAGLAVGVAVVRPRLAVLTLPVAGAAALSRVLVGVHYPHDVLAGAVLGSAVVVAVLVASLPFAQRVAARCLSRWGRDDARLVGHDGGSGAVVHAQSRQDGAHVGLDRSLHHVEPSGDLSVGQAAAEEGQHLSFAGGEGVDLGTGGGAATGQGSGARRREVRDDAGRDLR</sequence>
<feature type="transmembrane region" description="Helical" evidence="8">
    <location>
        <begin position="43"/>
        <end position="61"/>
    </location>
</feature>
<keyword evidence="5 8" id="KW-1133">Transmembrane helix</keyword>
<feature type="compositionally biased region" description="Basic and acidic residues" evidence="7">
    <location>
        <begin position="286"/>
        <end position="299"/>
    </location>
</feature>
<evidence type="ECO:0000259" key="9">
    <source>
        <dbReference type="SMART" id="SM00014"/>
    </source>
</evidence>
<dbReference type="SUPFAM" id="SSF48317">
    <property type="entry name" value="Acid phosphatase/Vanadium-dependent haloperoxidase"/>
    <property type="match status" value="1"/>
</dbReference>
<evidence type="ECO:0000256" key="3">
    <source>
        <dbReference type="ARBA" id="ARBA00022692"/>
    </source>
</evidence>
<keyword evidence="11" id="KW-1185">Reference proteome</keyword>
<feature type="region of interest" description="Disordered" evidence="7">
    <location>
        <begin position="264"/>
        <end position="299"/>
    </location>
</feature>
<evidence type="ECO:0000256" key="6">
    <source>
        <dbReference type="ARBA" id="ARBA00023136"/>
    </source>
</evidence>
<evidence type="ECO:0000256" key="1">
    <source>
        <dbReference type="ARBA" id="ARBA00004651"/>
    </source>
</evidence>
<dbReference type="InterPro" id="IPR036938">
    <property type="entry name" value="PAP2/HPO_sf"/>
</dbReference>
<feature type="transmembrane region" description="Helical" evidence="8">
    <location>
        <begin position="145"/>
        <end position="165"/>
    </location>
</feature>
<dbReference type="Pfam" id="PF01569">
    <property type="entry name" value="PAP2"/>
    <property type="match status" value="1"/>
</dbReference>
<comment type="caution">
    <text evidence="10">The sequence shown here is derived from an EMBL/GenBank/DDBJ whole genome shotgun (WGS) entry which is preliminary data.</text>
</comment>
<dbReference type="InterPro" id="IPR000326">
    <property type="entry name" value="PAP2/HPO"/>
</dbReference>
<dbReference type="Gene3D" id="1.20.144.10">
    <property type="entry name" value="Phosphatidic acid phosphatase type 2/haloperoxidase"/>
    <property type="match status" value="1"/>
</dbReference>
<dbReference type="EMBL" id="VJZC01000855">
    <property type="protein sequence ID" value="MPY64598.1"/>
    <property type="molecule type" value="Genomic_DNA"/>
</dbReference>
<reference evidence="10 11" key="1">
    <citation type="submission" date="2019-07" db="EMBL/GenBank/DDBJ databases">
        <title>New species of Amycolatopsis and Streptomyces.</title>
        <authorList>
            <person name="Duangmal K."/>
            <person name="Teo W.F.A."/>
            <person name="Lipun K."/>
        </authorList>
    </citation>
    <scope>NUCLEOTIDE SEQUENCE [LARGE SCALE GENOMIC DNA]</scope>
    <source>
        <strain evidence="10 11">NBRC 106415</strain>
    </source>
</reference>
<organism evidence="10 11">
    <name type="scientific">Streptomyces spongiae</name>
    <dbReference type="NCBI Taxonomy" id="565072"/>
    <lineage>
        <taxon>Bacteria</taxon>
        <taxon>Bacillati</taxon>
        <taxon>Actinomycetota</taxon>
        <taxon>Actinomycetes</taxon>
        <taxon>Kitasatosporales</taxon>
        <taxon>Streptomycetaceae</taxon>
        <taxon>Streptomyces</taxon>
    </lineage>
</organism>
<keyword evidence="2" id="KW-1003">Cell membrane</keyword>
<dbReference type="GO" id="GO:0016787">
    <property type="term" value="F:hydrolase activity"/>
    <property type="evidence" value="ECO:0007669"/>
    <property type="project" value="UniProtKB-KW"/>
</dbReference>
<evidence type="ECO:0000256" key="7">
    <source>
        <dbReference type="SAM" id="MobiDB-lite"/>
    </source>
</evidence>
<evidence type="ECO:0000256" key="2">
    <source>
        <dbReference type="ARBA" id="ARBA00022475"/>
    </source>
</evidence>
<proteinExistence type="predicted"/>
<dbReference type="CDD" id="cd01610">
    <property type="entry name" value="PAP2_like"/>
    <property type="match status" value="1"/>
</dbReference>